<dbReference type="InterPro" id="IPR050397">
    <property type="entry name" value="Env_Response_Regulators"/>
</dbReference>
<dbReference type="Pfam" id="PF00027">
    <property type="entry name" value="cNMP_binding"/>
    <property type="match status" value="1"/>
</dbReference>
<organism evidence="6 7">
    <name type="scientific">Proteiniphilum acetatigenes</name>
    <dbReference type="NCBI Taxonomy" id="294710"/>
    <lineage>
        <taxon>Bacteria</taxon>
        <taxon>Pseudomonadati</taxon>
        <taxon>Bacteroidota</taxon>
        <taxon>Bacteroidia</taxon>
        <taxon>Bacteroidales</taxon>
        <taxon>Dysgonomonadaceae</taxon>
        <taxon>Proteiniphilum</taxon>
    </lineage>
</organism>
<evidence type="ECO:0000256" key="2">
    <source>
        <dbReference type="ARBA" id="ARBA00023125"/>
    </source>
</evidence>
<evidence type="ECO:0000256" key="3">
    <source>
        <dbReference type="ARBA" id="ARBA00023163"/>
    </source>
</evidence>
<accession>A0A124FXG6</accession>
<dbReference type="SMART" id="SM00419">
    <property type="entry name" value="HTH_CRP"/>
    <property type="match status" value="1"/>
</dbReference>
<dbReference type="GO" id="GO:0003700">
    <property type="term" value="F:DNA-binding transcription factor activity"/>
    <property type="evidence" value="ECO:0007669"/>
    <property type="project" value="TreeGrafter"/>
</dbReference>
<proteinExistence type="predicted"/>
<feature type="domain" description="HTH crp-type" evidence="5">
    <location>
        <begin position="144"/>
        <end position="213"/>
    </location>
</feature>
<dbReference type="SMART" id="SM00100">
    <property type="entry name" value="cNMP"/>
    <property type="match status" value="1"/>
</dbReference>
<dbReference type="InterPro" id="IPR000595">
    <property type="entry name" value="cNMP-bd_dom"/>
</dbReference>
<dbReference type="GO" id="GO:0005829">
    <property type="term" value="C:cytosol"/>
    <property type="evidence" value="ECO:0007669"/>
    <property type="project" value="TreeGrafter"/>
</dbReference>
<dbReference type="InterPro" id="IPR036388">
    <property type="entry name" value="WH-like_DNA-bd_sf"/>
</dbReference>
<dbReference type="InterPro" id="IPR014710">
    <property type="entry name" value="RmlC-like_jellyroll"/>
</dbReference>
<dbReference type="InterPro" id="IPR018490">
    <property type="entry name" value="cNMP-bd_dom_sf"/>
</dbReference>
<evidence type="ECO:0000313" key="7">
    <source>
        <dbReference type="Proteomes" id="UP000053860"/>
    </source>
</evidence>
<dbReference type="PROSITE" id="PS50042">
    <property type="entry name" value="CNMP_BINDING_3"/>
    <property type="match status" value="1"/>
</dbReference>
<dbReference type="Proteomes" id="UP000053860">
    <property type="component" value="Unassembled WGS sequence"/>
</dbReference>
<dbReference type="PANTHER" id="PTHR24567">
    <property type="entry name" value="CRP FAMILY TRANSCRIPTIONAL REGULATORY PROTEIN"/>
    <property type="match status" value="1"/>
</dbReference>
<dbReference type="SUPFAM" id="SSF51206">
    <property type="entry name" value="cAMP-binding domain-like"/>
    <property type="match status" value="1"/>
</dbReference>
<keyword evidence="3" id="KW-0804">Transcription</keyword>
<name>A0A124FXG6_9BACT</name>
<dbReference type="GO" id="GO:0003677">
    <property type="term" value="F:DNA binding"/>
    <property type="evidence" value="ECO:0007669"/>
    <property type="project" value="UniProtKB-KW"/>
</dbReference>
<gene>
    <name evidence="6" type="ORF">XD92_0598</name>
</gene>
<dbReference type="EMBL" id="LGGN01000087">
    <property type="protein sequence ID" value="KUK77996.1"/>
    <property type="molecule type" value="Genomic_DNA"/>
</dbReference>
<protein>
    <submittedName>
        <fullName evidence="6">Crp/Fnr family transcriptional regulator</fullName>
    </submittedName>
</protein>
<dbReference type="PANTHER" id="PTHR24567:SF74">
    <property type="entry name" value="HTH-TYPE TRANSCRIPTIONAL REGULATOR ARCR"/>
    <property type="match status" value="1"/>
</dbReference>
<evidence type="ECO:0000313" key="6">
    <source>
        <dbReference type="EMBL" id="KUK77996.1"/>
    </source>
</evidence>
<reference evidence="7" key="1">
    <citation type="journal article" date="2015" name="MBio">
        <title>Genome-Resolved Metagenomic Analysis Reveals Roles for Candidate Phyla and Other Microbial Community Members in Biogeochemical Transformations in Oil Reservoirs.</title>
        <authorList>
            <person name="Hu P."/>
            <person name="Tom L."/>
            <person name="Singh A."/>
            <person name="Thomas B.C."/>
            <person name="Baker B.J."/>
            <person name="Piceno Y.M."/>
            <person name="Andersen G.L."/>
            <person name="Banfield J.F."/>
        </authorList>
    </citation>
    <scope>NUCLEOTIDE SEQUENCE [LARGE SCALE GENOMIC DNA]</scope>
</reference>
<evidence type="ECO:0000256" key="1">
    <source>
        <dbReference type="ARBA" id="ARBA00023015"/>
    </source>
</evidence>
<sequence length="222" mass="24835">MKNCEKMVACFRDLKPEELELISSGKTELTYLAGENLFKQGAFSTHVILVMDGLVKVYLQAGRDKQLNLQLAKAGDFLAFSSLFGETIHATSAVALTDTLVCMIDKEKMRTLLLRNAEFAMRITSRNYRNERQLLTVIGNMTYKQMRGKLASALLYLSGDDFSGQDIFVHLSRQDLANFASVATESAIKLLKEFERDGIIALEGKGITILNRAELEKIERLG</sequence>
<feature type="domain" description="Cyclic nucleotide-binding" evidence="4">
    <location>
        <begin position="10"/>
        <end position="130"/>
    </location>
</feature>
<evidence type="ECO:0000259" key="4">
    <source>
        <dbReference type="PROSITE" id="PS50042"/>
    </source>
</evidence>
<comment type="caution">
    <text evidence="6">The sequence shown here is derived from an EMBL/GenBank/DDBJ whole genome shotgun (WGS) entry which is preliminary data.</text>
</comment>
<dbReference type="Gene3D" id="1.10.10.10">
    <property type="entry name" value="Winged helix-like DNA-binding domain superfamily/Winged helix DNA-binding domain"/>
    <property type="match status" value="1"/>
</dbReference>
<dbReference type="SUPFAM" id="SSF46785">
    <property type="entry name" value="Winged helix' DNA-binding domain"/>
    <property type="match status" value="1"/>
</dbReference>
<dbReference type="Gene3D" id="2.60.120.10">
    <property type="entry name" value="Jelly Rolls"/>
    <property type="match status" value="1"/>
</dbReference>
<dbReference type="InterPro" id="IPR036390">
    <property type="entry name" value="WH_DNA-bd_sf"/>
</dbReference>
<keyword evidence="1" id="KW-0805">Transcription regulation</keyword>
<evidence type="ECO:0000259" key="5">
    <source>
        <dbReference type="PROSITE" id="PS51063"/>
    </source>
</evidence>
<dbReference type="CDD" id="cd00038">
    <property type="entry name" value="CAP_ED"/>
    <property type="match status" value="1"/>
</dbReference>
<dbReference type="PROSITE" id="PS51063">
    <property type="entry name" value="HTH_CRP_2"/>
    <property type="match status" value="1"/>
</dbReference>
<dbReference type="InterPro" id="IPR012318">
    <property type="entry name" value="HTH_CRP"/>
</dbReference>
<dbReference type="Pfam" id="PF13545">
    <property type="entry name" value="HTH_Crp_2"/>
    <property type="match status" value="1"/>
</dbReference>
<keyword evidence="2" id="KW-0238">DNA-binding</keyword>
<dbReference type="AlphaFoldDB" id="A0A124FXG6"/>